<evidence type="ECO:0000256" key="3">
    <source>
        <dbReference type="ARBA" id="ARBA00023004"/>
    </source>
</evidence>
<dbReference type="GO" id="GO:0046872">
    <property type="term" value="F:metal ion binding"/>
    <property type="evidence" value="ECO:0007669"/>
    <property type="project" value="UniProtKB-KW"/>
</dbReference>
<evidence type="ECO:0000313" key="7">
    <source>
        <dbReference type="Proteomes" id="UP000294664"/>
    </source>
</evidence>
<dbReference type="InterPro" id="IPR036909">
    <property type="entry name" value="Cyt_c-like_dom_sf"/>
</dbReference>
<evidence type="ECO:0000256" key="1">
    <source>
        <dbReference type="ARBA" id="ARBA00022617"/>
    </source>
</evidence>
<dbReference type="GO" id="GO:0020037">
    <property type="term" value="F:heme binding"/>
    <property type="evidence" value="ECO:0007669"/>
    <property type="project" value="InterPro"/>
</dbReference>
<keyword evidence="7" id="KW-1185">Reference proteome</keyword>
<protein>
    <submittedName>
        <fullName evidence="6">Cytochrome c2</fullName>
    </submittedName>
</protein>
<comment type="caution">
    <text evidence="6">The sequence shown here is derived from an EMBL/GenBank/DDBJ whole genome shotgun (WGS) entry which is preliminary data.</text>
</comment>
<dbReference type="Proteomes" id="UP000294664">
    <property type="component" value="Unassembled WGS sequence"/>
</dbReference>
<dbReference type="Gene3D" id="1.10.760.10">
    <property type="entry name" value="Cytochrome c-like domain"/>
    <property type="match status" value="1"/>
</dbReference>
<evidence type="ECO:0000259" key="5">
    <source>
        <dbReference type="PROSITE" id="PS51007"/>
    </source>
</evidence>
<dbReference type="PROSITE" id="PS51007">
    <property type="entry name" value="CYTC"/>
    <property type="match status" value="1"/>
</dbReference>
<dbReference type="Pfam" id="PF00034">
    <property type="entry name" value="Cytochrom_C"/>
    <property type="match status" value="1"/>
</dbReference>
<name>A0A4R3LMG2_9HYPH</name>
<keyword evidence="1 4" id="KW-0349">Heme</keyword>
<evidence type="ECO:0000256" key="2">
    <source>
        <dbReference type="ARBA" id="ARBA00022723"/>
    </source>
</evidence>
<evidence type="ECO:0000256" key="4">
    <source>
        <dbReference type="PROSITE-ProRule" id="PRU00433"/>
    </source>
</evidence>
<dbReference type="EMBL" id="SMAI01000018">
    <property type="protein sequence ID" value="TCT01563.1"/>
    <property type="molecule type" value="Genomic_DNA"/>
</dbReference>
<sequence length="142" mass="14964">MHFEQCATLKADAVSDAISSHVLRIIAIGLGALLSAGCDRVVPAGRQVADGDPARGHVLVRSYGCQTCHAIPGVAGVKGVVGPPLDRFARRAMIAGLVPNEPAVLLRWLENPPQISPRTAMPDMGVSRADARDIAAYLYSLE</sequence>
<dbReference type="GO" id="GO:0009055">
    <property type="term" value="F:electron transfer activity"/>
    <property type="evidence" value="ECO:0007669"/>
    <property type="project" value="InterPro"/>
</dbReference>
<gene>
    <name evidence="6" type="ORF">EDC64_11862</name>
</gene>
<proteinExistence type="predicted"/>
<evidence type="ECO:0000313" key="6">
    <source>
        <dbReference type="EMBL" id="TCT01563.1"/>
    </source>
</evidence>
<accession>A0A4R3LMG2</accession>
<dbReference type="InterPro" id="IPR009056">
    <property type="entry name" value="Cyt_c-like_dom"/>
</dbReference>
<organism evidence="6 7">
    <name type="scientific">Aquabacter spiritensis</name>
    <dbReference type="NCBI Taxonomy" id="933073"/>
    <lineage>
        <taxon>Bacteria</taxon>
        <taxon>Pseudomonadati</taxon>
        <taxon>Pseudomonadota</taxon>
        <taxon>Alphaproteobacteria</taxon>
        <taxon>Hyphomicrobiales</taxon>
        <taxon>Xanthobacteraceae</taxon>
        <taxon>Aquabacter</taxon>
    </lineage>
</organism>
<feature type="domain" description="Cytochrome c" evidence="5">
    <location>
        <begin position="51"/>
        <end position="142"/>
    </location>
</feature>
<dbReference type="AlphaFoldDB" id="A0A4R3LMG2"/>
<keyword evidence="3 4" id="KW-0408">Iron</keyword>
<dbReference type="SUPFAM" id="SSF46626">
    <property type="entry name" value="Cytochrome c"/>
    <property type="match status" value="1"/>
</dbReference>
<keyword evidence="2 4" id="KW-0479">Metal-binding</keyword>
<reference evidence="6 7" key="1">
    <citation type="submission" date="2019-03" db="EMBL/GenBank/DDBJ databases">
        <title>Genomic Encyclopedia of Type Strains, Phase IV (KMG-IV): sequencing the most valuable type-strain genomes for metagenomic binning, comparative biology and taxonomic classification.</title>
        <authorList>
            <person name="Goeker M."/>
        </authorList>
    </citation>
    <scope>NUCLEOTIDE SEQUENCE [LARGE SCALE GENOMIC DNA]</scope>
    <source>
        <strain evidence="6 7">DSM 9035</strain>
    </source>
</reference>